<gene>
    <name evidence="1" type="ORF">FYJ33_15095</name>
</gene>
<protein>
    <submittedName>
        <fullName evidence="1">IS66 family insertion sequence element accessory protein TnpB</fullName>
    </submittedName>
</protein>
<dbReference type="AlphaFoldDB" id="A0A7X2N0V4"/>
<evidence type="ECO:0000313" key="1">
    <source>
        <dbReference type="EMBL" id="MSR92653.1"/>
    </source>
</evidence>
<dbReference type="EMBL" id="VULX01000042">
    <property type="protein sequence ID" value="MSR92653.1"/>
    <property type="molecule type" value="Genomic_DNA"/>
</dbReference>
<dbReference type="InterPro" id="IPR010921">
    <property type="entry name" value="Trp_repressor/repl_initiator"/>
</dbReference>
<reference evidence="1 2" key="1">
    <citation type="submission" date="2019-08" db="EMBL/GenBank/DDBJ databases">
        <title>In-depth cultivation of the pig gut microbiome towards novel bacterial diversity and tailored functional studies.</title>
        <authorList>
            <person name="Wylensek D."/>
            <person name="Hitch T.C.A."/>
            <person name="Clavel T."/>
        </authorList>
    </citation>
    <scope>NUCLEOTIDE SEQUENCE [LARGE SCALE GENOMIC DNA]</scope>
    <source>
        <strain evidence="1 2">WCA-383-APC-5B</strain>
    </source>
</reference>
<name>A0A7X2N0V4_9CLOT</name>
<evidence type="ECO:0000313" key="2">
    <source>
        <dbReference type="Proteomes" id="UP000460287"/>
    </source>
</evidence>
<accession>A0A7X2N0V4</accession>
<proteinExistence type="predicted"/>
<dbReference type="Proteomes" id="UP000460287">
    <property type="component" value="Unassembled WGS sequence"/>
</dbReference>
<dbReference type="RefSeq" id="WP_154532748.1">
    <property type="nucleotide sequence ID" value="NZ_VULX01000042.1"/>
</dbReference>
<dbReference type="SUPFAM" id="SSF48295">
    <property type="entry name" value="TrpR-like"/>
    <property type="match status" value="1"/>
</dbReference>
<dbReference type="NCBIfam" id="NF047593">
    <property type="entry name" value="IS66_ISAeme5_TnpA"/>
    <property type="match status" value="1"/>
</dbReference>
<sequence>MDKSTHEMRLMKWTAIIKECRSSGKTVTAWCSENNISSKSFYYWQRKVRNTVFDTMKDTKIQSNTKFVQLPAPIDSSIDTPSFKADMILHVGNNILELSNSTSENLLSTVLKVITAEK</sequence>
<organism evidence="1 2">
    <name type="scientific">Inconstantimicrobium porci</name>
    <dbReference type="NCBI Taxonomy" id="2652291"/>
    <lineage>
        <taxon>Bacteria</taxon>
        <taxon>Bacillati</taxon>
        <taxon>Bacillota</taxon>
        <taxon>Clostridia</taxon>
        <taxon>Eubacteriales</taxon>
        <taxon>Clostridiaceae</taxon>
        <taxon>Inconstantimicrobium</taxon>
    </lineage>
</organism>
<keyword evidence="2" id="KW-1185">Reference proteome</keyword>
<comment type="caution">
    <text evidence="1">The sequence shown here is derived from an EMBL/GenBank/DDBJ whole genome shotgun (WGS) entry which is preliminary data.</text>
</comment>
<dbReference type="GO" id="GO:0043565">
    <property type="term" value="F:sequence-specific DNA binding"/>
    <property type="evidence" value="ECO:0007669"/>
    <property type="project" value="InterPro"/>
</dbReference>